<gene>
    <name evidence="1" type="ORF">SCTVLC_1350</name>
</gene>
<reference evidence="1" key="1">
    <citation type="submission" date="2013-06" db="EMBL/GenBank/DDBJ databases">
        <authorList>
            <person name="Mazano-Marin A."/>
        </authorList>
    </citation>
    <scope>NUCLEOTIDE SEQUENCE</scope>
    <source>
        <strain evidence="1">SCt-VLC</strain>
    </source>
</reference>
<sequence length="53" mass="6364">MLDSCRQATYNRFYRDVRIMFNNNVCVTWRDAYLQPLPIDVRLAIMRGLKNVI</sequence>
<organism evidence="1">
    <name type="scientific">Serratia symbiotica SCt-VLC</name>
    <dbReference type="NCBI Taxonomy" id="1347341"/>
    <lineage>
        <taxon>Bacteria</taxon>
        <taxon>Pseudomonadati</taxon>
        <taxon>Pseudomonadota</taxon>
        <taxon>Gammaproteobacteria</taxon>
        <taxon>Enterobacterales</taxon>
        <taxon>Yersiniaceae</taxon>
        <taxon>Serratia</taxon>
        <taxon>Serratia symbiotica</taxon>
    </lineage>
</organism>
<dbReference type="EMBL" id="FR904234">
    <property type="protein sequence ID" value="CDG48050.1"/>
    <property type="molecule type" value="Genomic_DNA"/>
</dbReference>
<name>A0A068RBW9_9GAMM</name>
<evidence type="ECO:0000313" key="1">
    <source>
        <dbReference type="EMBL" id="CDG48050.1"/>
    </source>
</evidence>
<protein>
    <submittedName>
        <fullName evidence="1">Uncharacterized protein</fullName>
    </submittedName>
</protein>
<proteinExistence type="predicted"/>
<accession>A0A068RBW9</accession>
<reference evidence="1" key="2">
    <citation type="journal article" date="2014" name="Genome Biol. Evol.">
        <title>Settling down: the genome of Serratia symbiotica from the aphid Cinara tujafilina zooms in on the process of accommodation to a cooperative intracellular life.</title>
        <authorList>
            <person name="Manzano-Marin A."/>
            <person name="Latorre A."/>
        </authorList>
    </citation>
    <scope>NUCLEOTIDE SEQUENCE</scope>
    <source>
        <strain evidence="1">SCt-VLC</strain>
    </source>
</reference>
<dbReference type="AlphaFoldDB" id="A0A068RBW9"/>